<keyword evidence="2" id="KW-1185">Reference proteome</keyword>
<protein>
    <submittedName>
        <fullName evidence="1">Uncharacterized protein</fullName>
    </submittedName>
</protein>
<proteinExistence type="predicted"/>
<gene>
    <name evidence="1" type="ORF">RSOLAG1IB_09110</name>
</gene>
<dbReference type="Proteomes" id="UP000059188">
    <property type="component" value="Unassembled WGS sequence"/>
</dbReference>
<organism evidence="1 2">
    <name type="scientific">Thanatephorus cucumeris (strain AG1-IB / isolate 7/3/14)</name>
    <name type="common">Lettuce bottom rot fungus</name>
    <name type="synonym">Rhizoctonia solani</name>
    <dbReference type="NCBI Taxonomy" id="1108050"/>
    <lineage>
        <taxon>Eukaryota</taxon>
        <taxon>Fungi</taxon>
        <taxon>Dikarya</taxon>
        <taxon>Basidiomycota</taxon>
        <taxon>Agaricomycotina</taxon>
        <taxon>Agaricomycetes</taxon>
        <taxon>Cantharellales</taxon>
        <taxon>Ceratobasidiaceae</taxon>
        <taxon>Rhizoctonia</taxon>
        <taxon>Rhizoctonia solani AG-1</taxon>
    </lineage>
</organism>
<accession>A0A0B7FSD1</accession>
<reference evidence="1 2" key="1">
    <citation type="submission" date="2014-11" db="EMBL/GenBank/DDBJ databases">
        <authorList>
            <person name="Wibberg Daniel"/>
        </authorList>
    </citation>
    <scope>NUCLEOTIDE SEQUENCE [LARGE SCALE GENOMIC DNA]</scope>
    <source>
        <strain evidence="1">Rhizoctonia solani AG1-IB 7/3/14</strain>
    </source>
</reference>
<evidence type="ECO:0000313" key="1">
    <source>
        <dbReference type="EMBL" id="CEL59133.1"/>
    </source>
</evidence>
<dbReference type="AlphaFoldDB" id="A0A0B7FSD1"/>
<dbReference type="EMBL" id="LN679138">
    <property type="protein sequence ID" value="CEL59133.1"/>
    <property type="molecule type" value="Genomic_DNA"/>
</dbReference>
<sequence length="70" mass="7794">MLPGRDDNPTRETSLVSRCSGIHLRVAYTASATPAYPKSLPSAAKYVWPLSINLYVILRPTHRVVKCLKI</sequence>
<evidence type="ECO:0000313" key="2">
    <source>
        <dbReference type="Proteomes" id="UP000059188"/>
    </source>
</evidence>
<name>A0A0B7FSD1_THACB</name>